<sequence>MDYNLRSHLHENLGLHAPQPILLIVVHTVAFATNLFRVATHYATLWWDDFFATAATFSDAVLCIRLIIYSQKRNTPLNNTVSNGLSLFSLSGLHEPAY</sequence>
<name>A0ACB8GPC1_PSICU</name>
<gene>
    <name evidence="1" type="ORF">JR316_0009535</name>
</gene>
<reference evidence="1" key="1">
    <citation type="submission" date="2021-10" db="EMBL/GenBank/DDBJ databases">
        <title>Psilocybe cubensis genome.</title>
        <authorList>
            <person name="Mckernan K.J."/>
            <person name="Crawford S."/>
            <person name="Trippe A."/>
            <person name="Kane L.T."/>
            <person name="Mclaughlin S."/>
        </authorList>
    </citation>
    <scope>NUCLEOTIDE SEQUENCE</scope>
    <source>
        <strain evidence="1">MGC-MH-2018</strain>
    </source>
</reference>
<comment type="caution">
    <text evidence="1">The sequence shown here is derived from an EMBL/GenBank/DDBJ whole genome shotgun (WGS) entry which is preliminary data.</text>
</comment>
<protein>
    <submittedName>
        <fullName evidence="1">Uncharacterized protein</fullName>
    </submittedName>
</protein>
<proteinExistence type="predicted"/>
<dbReference type="Proteomes" id="UP000664032">
    <property type="component" value="Unassembled WGS sequence"/>
</dbReference>
<evidence type="ECO:0000313" key="1">
    <source>
        <dbReference type="EMBL" id="KAH9477330.1"/>
    </source>
</evidence>
<evidence type="ECO:0000313" key="2">
    <source>
        <dbReference type="Proteomes" id="UP000664032"/>
    </source>
</evidence>
<organism evidence="1 2">
    <name type="scientific">Psilocybe cubensis</name>
    <name type="common">Psychedelic mushroom</name>
    <name type="synonym">Stropharia cubensis</name>
    <dbReference type="NCBI Taxonomy" id="181762"/>
    <lineage>
        <taxon>Eukaryota</taxon>
        <taxon>Fungi</taxon>
        <taxon>Dikarya</taxon>
        <taxon>Basidiomycota</taxon>
        <taxon>Agaricomycotina</taxon>
        <taxon>Agaricomycetes</taxon>
        <taxon>Agaricomycetidae</taxon>
        <taxon>Agaricales</taxon>
        <taxon>Agaricineae</taxon>
        <taxon>Strophariaceae</taxon>
        <taxon>Psilocybe</taxon>
    </lineage>
</organism>
<dbReference type="EMBL" id="JAFIQS020000009">
    <property type="protein sequence ID" value="KAH9477330.1"/>
    <property type="molecule type" value="Genomic_DNA"/>
</dbReference>
<accession>A0ACB8GPC1</accession>
<keyword evidence="2" id="KW-1185">Reference proteome</keyword>